<sequence length="364" mass="41470">MAFRILALDLLSSIGQNGTGLCKKTCAFEPTAWHKDHFGTNCMEIVFPADVPKFMLNISATPYELGCSEYEKIYQPYETLPDEYYSDPYYRYADACKQVPTSKCQKQAKAYVCYKTKNRPGNSSIAELCRKHLGGNSNSNVAGFSVQICVHRDAKENMVVVESFFNLSFSDETKWNNENVGIGSVLNDIEQEKINGTWAKKLHFVSPSTMYKFVPIVMPKKICKWNNENVGIGSVLNDIEQEKINGTWAKKLHFVSPSTSQMRVFFQIPNPEFSRLITQDERLKSSKNNPNTRNTYSPCDVYGDDCDEIRELLKAIEDLESLPFEKRSENLICNFDAPCNKTELHEEYIEAQKRCGLAPEEGNR</sequence>
<protein>
    <submittedName>
        <fullName evidence="2">Uncharacterized protein</fullName>
    </submittedName>
</protein>
<dbReference type="WBParaSite" id="GPLIN_001092000">
    <property type="protein sequence ID" value="GPLIN_001092000"/>
    <property type="gene ID" value="GPLIN_001092000"/>
</dbReference>
<keyword evidence="1" id="KW-1185">Reference proteome</keyword>
<name>A0A183CDG6_GLOPA</name>
<reference evidence="2" key="2">
    <citation type="submission" date="2016-06" db="UniProtKB">
        <authorList>
            <consortium name="WormBaseParasite"/>
        </authorList>
    </citation>
    <scope>IDENTIFICATION</scope>
</reference>
<reference evidence="1" key="1">
    <citation type="submission" date="2014-05" db="EMBL/GenBank/DDBJ databases">
        <title>The genome and life-stage specific transcriptomes of Globodera pallida elucidate key aspects of plant parasitism by a cyst nematode.</title>
        <authorList>
            <person name="Cotton J.A."/>
            <person name="Lilley C.J."/>
            <person name="Jones L.M."/>
            <person name="Kikuchi T."/>
            <person name="Reid A.J."/>
            <person name="Thorpe P."/>
            <person name="Tsai I.J."/>
            <person name="Beasley H."/>
            <person name="Blok V."/>
            <person name="Cock P.J.A."/>
            <person name="Van den Akker S.E."/>
            <person name="Holroyd N."/>
            <person name="Hunt M."/>
            <person name="Mantelin S."/>
            <person name="Naghra H."/>
            <person name="Pain A."/>
            <person name="Palomares-Rius J.E."/>
            <person name="Zarowiecki M."/>
            <person name="Berriman M."/>
            <person name="Jones J.T."/>
            <person name="Urwin P.E."/>
        </authorList>
    </citation>
    <scope>NUCLEOTIDE SEQUENCE [LARGE SCALE GENOMIC DNA]</scope>
    <source>
        <strain evidence="1">Lindley</strain>
    </source>
</reference>
<dbReference type="AlphaFoldDB" id="A0A183CDG6"/>
<proteinExistence type="predicted"/>
<evidence type="ECO:0000313" key="1">
    <source>
        <dbReference type="Proteomes" id="UP000050741"/>
    </source>
</evidence>
<dbReference type="Proteomes" id="UP000050741">
    <property type="component" value="Unassembled WGS sequence"/>
</dbReference>
<accession>A0A183CDG6</accession>
<evidence type="ECO:0000313" key="2">
    <source>
        <dbReference type="WBParaSite" id="GPLIN_001092000"/>
    </source>
</evidence>
<organism evidence="1 2">
    <name type="scientific">Globodera pallida</name>
    <name type="common">Potato cyst nematode worm</name>
    <name type="synonym">Heterodera pallida</name>
    <dbReference type="NCBI Taxonomy" id="36090"/>
    <lineage>
        <taxon>Eukaryota</taxon>
        <taxon>Metazoa</taxon>
        <taxon>Ecdysozoa</taxon>
        <taxon>Nematoda</taxon>
        <taxon>Chromadorea</taxon>
        <taxon>Rhabditida</taxon>
        <taxon>Tylenchina</taxon>
        <taxon>Tylenchomorpha</taxon>
        <taxon>Tylenchoidea</taxon>
        <taxon>Heteroderidae</taxon>
        <taxon>Heteroderinae</taxon>
        <taxon>Globodera</taxon>
    </lineage>
</organism>